<evidence type="ECO:0000256" key="2">
    <source>
        <dbReference type="SAM" id="SignalP"/>
    </source>
</evidence>
<sequence length="230" mass="26108">MKILLLAFLTLLLTSSISAQYYNKEDRFIVGLNGGVVKPLGDFADESKPGMDLNLNAKMLLNPRIGVGFSLGFMNFGQNDDLWAGDTRVKNDVKYQIIPIVFTGTYFIQAYDLDFRPYASIGFGYFLYRNHVESTPTNTYTPIRSEYSVSTSKLGLMPSVGFMYNISKTLAVDVNLKYTYIPNFEEKLEKKKSKPAVDPDIELTDLQKYRYLGFDKITSASLTVGLYYRF</sequence>
<organism evidence="4 5">
    <name type="scientific">Ancylomarina subtilis</name>
    <dbReference type="NCBI Taxonomy" id="1639035"/>
    <lineage>
        <taxon>Bacteria</taxon>
        <taxon>Pseudomonadati</taxon>
        <taxon>Bacteroidota</taxon>
        <taxon>Bacteroidia</taxon>
        <taxon>Marinilabiliales</taxon>
        <taxon>Marinifilaceae</taxon>
        <taxon>Ancylomarina</taxon>
    </lineage>
</organism>
<evidence type="ECO:0000259" key="3">
    <source>
        <dbReference type="Pfam" id="PF13505"/>
    </source>
</evidence>
<dbReference type="InterPro" id="IPR011250">
    <property type="entry name" value="OMP/PagP_B-barrel"/>
</dbReference>
<dbReference type="EMBL" id="SHKN01000001">
    <property type="protein sequence ID" value="RZT97435.1"/>
    <property type="molecule type" value="Genomic_DNA"/>
</dbReference>
<accession>A0A4V2FTB1</accession>
<dbReference type="Proteomes" id="UP000293562">
    <property type="component" value="Unassembled WGS sequence"/>
</dbReference>
<reference evidence="4 5" key="1">
    <citation type="submission" date="2019-02" db="EMBL/GenBank/DDBJ databases">
        <title>Genomic Encyclopedia of Type Strains, Phase IV (KMG-IV): sequencing the most valuable type-strain genomes for metagenomic binning, comparative biology and taxonomic classification.</title>
        <authorList>
            <person name="Goeker M."/>
        </authorList>
    </citation>
    <scope>NUCLEOTIDE SEQUENCE [LARGE SCALE GENOMIC DNA]</scope>
    <source>
        <strain evidence="4 5">DSM 28825</strain>
    </source>
</reference>
<name>A0A4V2FTB1_9BACT</name>
<feature type="signal peptide" evidence="2">
    <location>
        <begin position="1"/>
        <end position="19"/>
    </location>
</feature>
<dbReference type="Pfam" id="PF13505">
    <property type="entry name" value="OMP_b-brl"/>
    <property type="match status" value="1"/>
</dbReference>
<feature type="chain" id="PRO_5020349281" evidence="2">
    <location>
        <begin position="20"/>
        <end position="230"/>
    </location>
</feature>
<dbReference type="Gene3D" id="2.40.160.20">
    <property type="match status" value="1"/>
</dbReference>
<protein>
    <submittedName>
        <fullName evidence="4">Outer membrane protein W</fullName>
    </submittedName>
</protein>
<evidence type="ECO:0000256" key="1">
    <source>
        <dbReference type="ARBA" id="ARBA00022729"/>
    </source>
</evidence>
<evidence type="ECO:0000313" key="5">
    <source>
        <dbReference type="Proteomes" id="UP000293562"/>
    </source>
</evidence>
<proteinExistence type="predicted"/>
<keyword evidence="1 2" id="KW-0732">Signal</keyword>
<comment type="caution">
    <text evidence="4">The sequence shown here is derived from an EMBL/GenBank/DDBJ whole genome shotgun (WGS) entry which is preliminary data.</text>
</comment>
<dbReference type="SUPFAM" id="SSF56925">
    <property type="entry name" value="OMPA-like"/>
    <property type="match status" value="1"/>
</dbReference>
<dbReference type="InterPro" id="IPR027385">
    <property type="entry name" value="Beta-barrel_OMP"/>
</dbReference>
<gene>
    <name evidence="4" type="ORF">EV201_2105</name>
</gene>
<evidence type="ECO:0000313" key="4">
    <source>
        <dbReference type="EMBL" id="RZT97435.1"/>
    </source>
</evidence>
<dbReference type="AlphaFoldDB" id="A0A4V2FTB1"/>
<feature type="domain" description="Outer membrane protein beta-barrel" evidence="3">
    <location>
        <begin position="9"/>
        <end position="230"/>
    </location>
</feature>
<dbReference type="RefSeq" id="WP_130307462.1">
    <property type="nucleotide sequence ID" value="NZ_SHKN01000001.1"/>
</dbReference>
<keyword evidence="5" id="KW-1185">Reference proteome</keyword>
<dbReference type="OrthoDB" id="9807574at2"/>